<feature type="coiled-coil region" evidence="1">
    <location>
        <begin position="143"/>
        <end position="184"/>
    </location>
</feature>
<dbReference type="Proteomes" id="UP001286456">
    <property type="component" value="Unassembled WGS sequence"/>
</dbReference>
<name>A0AAE0M674_9PEZI</name>
<feature type="compositionally biased region" description="Acidic residues" evidence="2">
    <location>
        <begin position="295"/>
        <end position="314"/>
    </location>
</feature>
<keyword evidence="1" id="KW-0175">Coiled coil</keyword>
<evidence type="ECO:0000313" key="3">
    <source>
        <dbReference type="EMBL" id="KAK3320941.1"/>
    </source>
</evidence>
<sequence length="368" mass="40347">MAPSSQIIRIPRTDTGEDGAFILGEVTPTGSASKPLNVKLVATEGEEPYMLKLRHDRIGEFRASNSPCSPAEWESILKSILLKNEAVEGIEAGAEAEAGKSLTITIRRRVAGINQRLGSLTLNYKSDEAIQLFDWCGAAALERQKFREDLAAETTKASDLESRVTELKNQLDELIQSKKDRETEILEKMCALLNEKKLKIREQQRLLSTAKIDPVKLAAMQRAVAAEVQRGRNPQASRPGKRKMRGTAASDSESDEGFEKMDVDPKPADEGDDEEEDEEEAPKQNESESERDTPDEHDDDGDDATGSEPDEDDEPVSRRSPPPASQSGNARESLTIHPRRKAPSPAARMDSSPAAPADGSETESDDEL</sequence>
<comment type="caution">
    <text evidence="3">The sequence shown here is derived from an EMBL/GenBank/DDBJ whole genome shotgun (WGS) entry which is preliminary data.</text>
</comment>
<feature type="compositionally biased region" description="Basic and acidic residues" evidence="2">
    <location>
        <begin position="281"/>
        <end position="294"/>
    </location>
</feature>
<accession>A0AAE0M674</accession>
<reference evidence="3" key="1">
    <citation type="journal article" date="2023" name="Mol. Phylogenet. Evol.">
        <title>Genome-scale phylogeny and comparative genomics of the fungal order Sordariales.</title>
        <authorList>
            <person name="Hensen N."/>
            <person name="Bonometti L."/>
            <person name="Westerberg I."/>
            <person name="Brannstrom I.O."/>
            <person name="Guillou S."/>
            <person name="Cros-Aarteil S."/>
            <person name="Calhoun S."/>
            <person name="Haridas S."/>
            <person name="Kuo A."/>
            <person name="Mondo S."/>
            <person name="Pangilinan J."/>
            <person name="Riley R."/>
            <person name="LaButti K."/>
            <person name="Andreopoulos B."/>
            <person name="Lipzen A."/>
            <person name="Chen C."/>
            <person name="Yan M."/>
            <person name="Daum C."/>
            <person name="Ng V."/>
            <person name="Clum A."/>
            <person name="Steindorff A."/>
            <person name="Ohm R.A."/>
            <person name="Martin F."/>
            <person name="Silar P."/>
            <person name="Natvig D.O."/>
            <person name="Lalanne C."/>
            <person name="Gautier V."/>
            <person name="Ament-Velasquez S.L."/>
            <person name="Kruys A."/>
            <person name="Hutchinson M.I."/>
            <person name="Powell A.J."/>
            <person name="Barry K."/>
            <person name="Miller A.N."/>
            <person name="Grigoriev I.V."/>
            <person name="Debuchy R."/>
            <person name="Gladieux P."/>
            <person name="Hiltunen Thoren M."/>
            <person name="Johannesson H."/>
        </authorList>
    </citation>
    <scope>NUCLEOTIDE SEQUENCE</scope>
    <source>
        <strain evidence="3">SMH4131-1</strain>
    </source>
</reference>
<keyword evidence="4" id="KW-1185">Reference proteome</keyword>
<organism evidence="3 4">
    <name type="scientific">Cercophora scortea</name>
    <dbReference type="NCBI Taxonomy" id="314031"/>
    <lineage>
        <taxon>Eukaryota</taxon>
        <taxon>Fungi</taxon>
        <taxon>Dikarya</taxon>
        <taxon>Ascomycota</taxon>
        <taxon>Pezizomycotina</taxon>
        <taxon>Sordariomycetes</taxon>
        <taxon>Sordariomycetidae</taxon>
        <taxon>Sordariales</taxon>
        <taxon>Lasiosphaeriaceae</taxon>
        <taxon>Cercophora</taxon>
    </lineage>
</organism>
<feature type="region of interest" description="Disordered" evidence="2">
    <location>
        <begin position="226"/>
        <end position="368"/>
    </location>
</feature>
<dbReference type="Gene3D" id="1.20.5.370">
    <property type="match status" value="1"/>
</dbReference>
<evidence type="ECO:0008006" key="5">
    <source>
        <dbReference type="Google" id="ProtNLM"/>
    </source>
</evidence>
<evidence type="ECO:0000256" key="2">
    <source>
        <dbReference type="SAM" id="MobiDB-lite"/>
    </source>
</evidence>
<dbReference type="PANTHER" id="PTHR42067">
    <property type="entry name" value="YALI0C15378P"/>
    <property type="match status" value="1"/>
</dbReference>
<evidence type="ECO:0000313" key="4">
    <source>
        <dbReference type="Proteomes" id="UP001286456"/>
    </source>
</evidence>
<gene>
    <name evidence="3" type="ORF">B0T19DRAFT_253726</name>
</gene>
<dbReference type="InterPro" id="IPR014751">
    <property type="entry name" value="XRCC4-like_C"/>
</dbReference>
<dbReference type="EMBL" id="JAUEPO010000005">
    <property type="protein sequence ID" value="KAK3320941.1"/>
    <property type="molecule type" value="Genomic_DNA"/>
</dbReference>
<protein>
    <recommendedName>
        <fullName evidence="5">Mitotic apparatus protein p62</fullName>
    </recommendedName>
</protein>
<dbReference type="PANTHER" id="PTHR42067:SF1">
    <property type="entry name" value="MITOTIC APPARATUS PROTEIN P62"/>
    <property type="match status" value="1"/>
</dbReference>
<feature type="compositionally biased region" description="Basic and acidic residues" evidence="2">
    <location>
        <begin position="257"/>
        <end position="269"/>
    </location>
</feature>
<reference evidence="3" key="2">
    <citation type="submission" date="2023-06" db="EMBL/GenBank/DDBJ databases">
        <authorList>
            <consortium name="Lawrence Berkeley National Laboratory"/>
            <person name="Haridas S."/>
            <person name="Hensen N."/>
            <person name="Bonometti L."/>
            <person name="Westerberg I."/>
            <person name="Brannstrom I.O."/>
            <person name="Guillou S."/>
            <person name="Cros-Aarteil S."/>
            <person name="Calhoun S."/>
            <person name="Kuo A."/>
            <person name="Mondo S."/>
            <person name="Pangilinan J."/>
            <person name="Riley R."/>
            <person name="Labutti K."/>
            <person name="Andreopoulos B."/>
            <person name="Lipzen A."/>
            <person name="Chen C."/>
            <person name="Yanf M."/>
            <person name="Daum C."/>
            <person name="Ng V."/>
            <person name="Clum A."/>
            <person name="Steindorff A."/>
            <person name="Ohm R."/>
            <person name="Martin F."/>
            <person name="Silar P."/>
            <person name="Natvig D."/>
            <person name="Lalanne C."/>
            <person name="Gautier V."/>
            <person name="Ament-Velasquez S.L."/>
            <person name="Kruys A."/>
            <person name="Hutchinson M.I."/>
            <person name="Powell A.J."/>
            <person name="Barry K."/>
            <person name="Miller A.N."/>
            <person name="Grigoriev I.V."/>
            <person name="Debuchy R."/>
            <person name="Gladieux P."/>
            <person name="Thoren M.H."/>
            <person name="Johannesson H."/>
        </authorList>
    </citation>
    <scope>NUCLEOTIDE SEQUENCE</scope>
    <source>
        <strain evidence="3">SMH4131-1</strain>
    </source>
</reference>
<feature type="compositionally biased region" description="Acidic residues" evidence="2">
    <location>
        <begin position="270"/>
        <end position="280"/>
    </location>
</feature>
<dbReference type="AlphaFoldDB" id="A0AAE0M674"/>
<dbReference type="SUPFAM" id="SSF58022">
    <property type="entry name" value="XRCC4, C-terminal oligomerization domain"/>
    <property type="match status" value="1"/>
</dbReference>
<evidence type="ECO:0000256" key="1">
    <source>
        <dbReference type="SAM" id="Coils"/>
    </source>
</evidence>
<proteinExistence type="predicted"/>